<keyword evidence="4" id="KW-1185">Reference proteome</keyword>
<dbReference type="Pfam" id="PF05071">
    <property type="entry name" value="NDUFA12"/>
    <property type="match status" value="1"/>
</dbReference>
<dbReference type="GO" id="GO:0032981">
    <property type="term" value="P:mitochondrial respiratory chain complex I assembly"/>
    <property type="evidence" value="ECO:0007669"/>
    <property type="project" value="TreeGrafter"/>
</dbReference>
<gene>
    <name evidence="3" type="ORF">NLU13_3071</name>
</gene>
<proteinExistence type="inferred from homology"/>
<dbReference type="Proteomes" id="UP001175261">
    <property type="component" value="Unassembled WGS sequence"/>
</dbReference>
<protein>
    <recommendedName>
        <fullName evidence="5">NADH dehydrogenase [ubiquinone] 1 alpha subcomplex subunit</fullName>
    </recommendedName>
</protein>
<evidence type="ECO:0008006" key="5">
    <source>
        <dbReference type="Google" id="ProtNLM"/>
    </source>
</evidence>
<dbReference type="InterPro" id="IPR052618">
    <property type="entry name" value="ComplexI_NDUFA12"/>
</dbReference>
<dbReference type="AlphaFoldDB" id="A0AA39GLM7"/>
<name>A0AA39GLM7_SARSR</name>
<comment type="similarity">
    <text evidence="1">Belongs to the complex I NDUFA12 subunit family.</text>
</comment>
<evidence type="ECO:0000313" key="4">
    <source>
        <dbReference type="Proteomes" id="UP001175261"/>
    </source>
</evidence>
<organism evidence="3 4">
    <name type="scientific">Sarocladium strictum</name>
    <name type="common">Black bundle disease fungus</name>
    <name type="synonym">Acremonium strictum</name>
    <dbReference type="NCBI Taxonomy" id="5046"/>
    <lineage>
        <taxon>Eukaryota</taxon>
        <taxon>Fungi</taxon>
        <taxon>Dikarya</taxon>
        <taxon>Ascomycota</taxon>
        <taxon>Pezizomycotina</taxon>
        <taxon>Sordariomycetes</taxon>
        <taxon>Hypocreomycetidae</taxon>
        <taxon>Hypocreales</taxon>
        <taxon>Sarocladiaceae</taxon>
        <taxon>Sarocladium</taxon>
    </lineage>
</organism>
<dbReference type="GO" id="GO:0005739">
    <property type="term" value="C:mitochondrion"/>
    <property type="evidence" value="ECO:0007669"/>
    <property type="project" value="TreeGrafter"/>
</dbReference>
<dbReference type="EMBL" id="JAPDFR010000002">
    <property type="protein sequence ID" value="KAK0389496.1"/>
    <property type="molecule type" value="Genomic_DNA"/>
</dbReference>
<dbReference type="GO" id="GO:0045271">
    <property type="term" value="C:respiratory chain complex I"/>
    <property type="evidence" value="ECO:0007669"/>
    <property type="project" value="InterPro"/>
</dbReference>
<dbReference type="PANTHER" id="PTHR32470">
    <property type="entry name" value="ADH DEHYDROGENASE [UBIQUINONE] 1 ALPHA SUBCOMPLEX ASSEMBLY FACTOR 2"/>
    <property type="match status" value="1"/>
</dbReference>
<sequence length="188" mass="21668">MSSRRVSVFSQTWYKWKALRLPWRRRYLIGFDLEGNTFWEFRPRGAEKWRRIVHYPRSTHYSSVKVSPLWHQWLRYTREHPPTLEEQQNEVVRQARMKHLASAADARWEAKPRLTDAPGAATGQRAPAIGSAQHAQEASTGPVADTGTNAQNAQRKDQNSDPWAKARAQGPGEKWQPEAWTPSPSKKS</sequence>
<reference evidence="3" key="1">
    <citation type="submission" date="2022-10" db="EMBL/GenBank/DDBJ databases">
        <title>Determination and structural analysis of whole genome sequence of Sarocladium strictum F4-1.</title>
        <authorList>
            <person name="Hu L."/>
            <person name="Jiang Y."/>
        </authorList>
    </citation>
    <scope>NUCLEOTIDE SEQUENCE</scope>
    <source>
        <strain evidence="3">F4-1</strain>
    </source>
</reference>
<comment type="caution">
    <text evidence="3">The sequence shown here is derived from an EMBL/GenBank/DDBJ whole genome shotgun (WGS) entry which is preliminary data.</text>
</comment>
<dbReference type="PANTHER" id="PTHR32470:SF2">
    <property type="entry name" value="NADH DEHYDROGENASE [UBIQUINONE] 1 ALPHA SUBCOMPLEX ASSEMBLY FACTOR 2"/>
    <property type="match status" value="1"/>
</dbReference>
<evidence type="ECO:0000256" key="1">
    <source>
        <dbReference type="ARBA" id="ARBA00007355"/>
    </source>
</evidence>
<feature type="region of interest" description="Disordered" evidence="2">
    <location>
        <begin position="103"/>
        <end position="188"/>
    </location>
</feature>
<accession>A0AA39GLM7</accession>
<dbReference type="InterPro" id="IPR007763">
    <property type="entry name" value="NDUFA12"/>
</dbReference>
<evidence type="ECO:0000313" key="3">
    <source>
        <dbReference type="EMBL" id="KAK0389496.1"/>
    </source>
</evidence>
<evidence type="ECO:0000256" key="2">
    <source>
        <dbReference type="SAM" id="MobiDB-lite"/>
    </source>
</evidence>